<keyword evidence="4" id="KW-0560">Oxidoreductase</keyword>
<evidence type="ECO:0000313" key="7">
    <source>
        <dbReference type="EMBL" id="GAA4558691.1"/>
    </source>
</evidence>
<evidence type="ECO:0000256" key="1">
    <source>
        <dbReference type="ARBA" id="ARBA00001974"/>
    </source>
</evidence>
<keyword evidence="2" id="KW-0285">Flavoprotein</keyword>
<dbReference type="InterPro" id="IPR023753">
    <property type="entry name" value="FAD/NAD-binding_dom"/>
</dbReference>
<gene>
    <name evidence="7" type="ORF">GCM10023175_65320</name>
</gene>
<dbReference type="InterPro" id="IPR028202">
    <property type="entry name" value="Reductase_C"/>
</dbReference>
<comment type="cofactor">
    <cofactor evidence="1">
        <name>FAD</name>
        <dbReference type="ChEBI" id="CHEBI:57692"/>
    </cofactor>
</comment>
<reference evidence="8" key="1">
    <citation type="journal article" date="2019" name="Int. J. Syst. Evol. Microbiol.">
        <title>The Global Catalogue of Microorganisms (GCM) 10K type strain sequencing project: providing services to taxonomists for standard genome sequencing and annotation.</title>
        <authorList>
            <consortium name="The Broad Institute Genomics Platform"/>
            <consortium name="The Broad Institute Genome Sequencing Center for Infectious Disease"/>
            <person name="Wu L."/>
            <person name="Ma J."/>
        </authorList>
    </citation>
    <scope>NUCLEOTIDE SEQUENCE [LARGE SCALE GENOMIC DNA]</scope>
    <source>
        <strain evidence="8">JCM 17906</strain>
    </source>
</reference>
<dbReference type="PANTHER" id="PTHR43557">
    <property type="entry name" value="APOPTOSIS-INDUCING FACTOR 1"/>
    <property type="match status" value="1"/>
</dbReference>
<feature type="domain" description="Reductase C-terminal" evidence="6">
    <location>
        <begin position="337"/>
        <end position="422"/>
    </location>
</feature>
<dbReference type="PANTHER" id="PTHR43557:SF2">
    <property type="entry name" value="RIESKE DOMAIN-CONTAINING PROTEIN-RELATED"/>
    <property type="match status" value="1"/>
</dbReference>
<keyword evidence="8" id="KW-1185">Reference proteome</keyword>
<dbReference type="EMBL" id="BAABGT010000114">
    <property type="protein sequence ID" value="GAA4558691.1"/>
    <property type="molecule type" value="Genomic_DNA"/>
</dbReference>
<dbReference type="Pfam" id="PF14759">
    <property type="entry name" value="Reductase_C"/>
    <property type="match status" value="1"/>
</dbReference>
<accession>A0ABP8S3N0</accession>
<dbReference type="SUPFAM" id="SSF51905">
    <property type="entry name" value="FAD/NAD(P)-binding domain"/>
    <property type="match status" value="2"/>
</dbReference>
<evidence type="ECO:0000313" key="8">
    <source>
        <dbReference type="Proteomes" id="UP001501598"/>
    </source>
</evidence>
<evidence type="ECO:0000259" key="6">
    <source>
        <dbReference type="Pfam" id="PF14759"/>
    </source>
</evidence>
<dbReference type="Pfam" id="PF07992">
    <property type="entry name" value="Pyr_redox_2"/>
    <property type="match status" value="1"/>
</dbReference>
<organism evidence="7 8">
    <name type="scientific">Pseudonocardia xishanensis</name>
    <dbReference type="NCBI Taxonomy" id="630995"/>
    <lineage>
        <taxon>Bacteria</taxon>
        <taxon>Bacillati</taxon>
        <taxon>Actinomycetota</taxon>
        <taxon>Actinomycetes</taxon>
        <taxon>Pseudonocardiales</taxon>
        <taxon>Pseudonocardiaceae</taxon>
        <taxon>Pseudonocardia</taxon>
    </lineage>
</organism>
<dbReference type="Proteomes" id="UP001501598">
    <property type="component" value="Unassembled WGS sequence"/>
</dbReference>
<evidence type="ECO:0000259" key="5">
    <source>
        <dbReference type="Pfam" id="PF07992"/>
    </source>
</evidence>
<name>A0ABP8S3N0_9PSEU</name>
<evidence type="ECO:0000256" key="4">
    <source>
        <dbReference type="ARBA" id="ARBA00023002"/>
    </source>
</evidence>
<dbReference type="InterPro" id="IPR016156">
    <property type="entry name" value="FAD/NAD-linked_Rdtase_dimer_sf"/>
</dbReference>
<dbReference type="PRINTS" id="PR00411">
    <property type="entry name" value="PNDRDTASEI"/>
</dbReference>
<dbReference type="InterPro" id="IPR036188">
    <property type="entry name" value="FAD/NAD-bd_sf"/>
</dbReference>
<protein>
    <submittedName>
        <fullName evidence="7">FAD-dependent oxidoreductase</fullName>
    </submittedName>
</protein>
<feature type="domain" description="FAD/NAD(P)-binding" evidence="5">
    <location>
        <begin position="18"/>
        <end position="318"/>
    </location>
</feature>
<dbReference type="InterPro" id="IPR050446">
    <property type="entry name" value="FAD-oxidoreductase/Apoptosis"/>
</dbReference>
<dbReference type="SUPFAM" id="SSF55424">
    <property type="entry name" value="FAD/NAD-linked reductases, dimerisation (C-terminal) domain"/>
    <property type="match status" value="1"/>
</dbReference>
<proteinExistence type="predicted"/>
<evidence type="ECO:0000256" key="3">
    <source>
        <dbReference type="ARBA" id="ARBA00022827"/>
    </source>
</evidence>
<dbReference type="PRINTS" id="PR00368">
    <property type="entry name" value="FADPNR"/>
</dbReference>
<dbReference type="Gene3D" id="3.30.390.30">
    <property type="match status" value="1"/>
</dbReference>
<sequence length="430" mass="46600">MPTADKHQALDTVGVVDHVVIVGAGQAGGDLAASLRELSYAGRITMVGSEDSYPYSRHPLSKSYLLGGKPRSELLIRPEETYRRFDIEFERGVRVVAIDRDHKHVILDDGRDVGYDVLVLATGGLPRTYPDAALDHASNVFYLRVAEHADALRKHLVPGARLTVVGGGYIGLEVAAVARGLGVEVTLVEREERLLARVTSPVTSAFFAQVHDEEGVVVRTGSSVSSFEVGADRNVTGVVLDDGSTIQTDVCLIGIGLRPNTDLAQAAGLDVSDGVLVDSALRTSDVSIFAIGDVARYPCRDSGDTRRLESIPNCTEQARAVARTLTSVTEPYEAVPWFWSDQYDMKLQVVGLAAPSDVVVVRRDPDRKRSFAVFYLRYNEVCAAEIVSSPRDFAIAKKLVHQRVVVDPDKLADAAAPLRDLLPRAPSSSR</sequence>
<evidence type="ECO:0000256" key="2">
    <source>
        <dbReference type="ARBA" id="ARBA00022630"/>
    </source>
</evidence>
<keyword evidence="3" id="KW-0274">FAD</keyword>
<comment type="caution">
    <text evidence="7">The sequence shown here is derived from an EMBL/GenBank/DDBJ whole genome shotgun (WGS) entry which is preliminary data.</text>
</comment>
<dbReference type="Gene3D" id="3.50.50.60">
    <property type="entry name" value="FAD/NAD(P)-binding domain"/>
    <property type="match status" value="2"/>
</dbReference>